<reference evidence="1 2" key="1">
    <citation type="submission" date="2022-10" db="EMBL/GenBank/DDBJ databases">
        <authorList>
            <person name="Xie J."/>
            <person name="Shen N."/>
        </authorList>
    </citation>
    <scope>NUCLEOTIDE SEQUENCE [LARGE SCALE GENOMIC DNA]</scope>
    <source>
        <strain evidence="1 2">DSM 41681</strain>
    </source>
</reference>
<dbReference type="Proteomes" id="UP001352223">
    <property type="component" value="Unassembled WGS sequence"/>
</dbReference>
<sequence length="118" mass="12088">MRAALPPGRVPVRLDTVERSDGFVGVPVPGLRVLATAVRAAFPAQLPYGGRFGQDPPVHVTVAMGADPGAAADIERRAAALLPITTEITALHAVALTSAGWQSLAVLPLLPGSAPRTP</sequence>
<evidence type="ECO:0000313" key="2">
    <source>
        <dbReference type="Proteomes" id="UP001352223"/>
    </source>
</evidence>
<keyword evidence="2" id="KW-1185">Reference proteome</keyword>
<dbReference type="RefSeq" id="WP_324772877.1">
    <property type="nucleotide sequence ID" value="NZ_BAAATS010000005.1"/>
</dbReference>
<evidence type="ECO:0008006" key="3">
    <source>
        <dbReference type="Google" id="ProtNLM"/>
    </source>
</evidence>
<dbReference type="EMBL" id="JAOZYB010000320">
    <property type="protein sequence ID" value="MEB3965009.1"/>
    <property type="molecule type" value="Genomic_DNA"/>
</dbReference>
<evidence type="ECO:0000313" key="1">
    <source>
        <dbReference type="EMBL" id="MEB3965009.1"/>
    </source>
</evidence>
<organism evidence="1 2">
    <name type="scientific">Streptomyces kunmingensis</name>
    <dbReference type="NCBI Taxonomy" id="68225"/>
    <lineage>
        <taxon>Bacteria</taxon>
        <taxon>Bacillati</taxon>
        <taxon>Actinomycetota</taxon>
        <taxon>Actinomycetes</taxon>
        <taxon>Kitasatosporales</taxon>
        <taxon>Streptomycetaceae</taxon>
        <taxon>Streptomyces</taxon>
    </lineage>
</organism>
<gene>
    <name evidence="1" type="ORF">OKJ48_32985</name>
</gene>
<comment type="caution">
    <text evidence="1">The sequence shown here is derived from an EMBL/GenBank/DDBJ whole genome shotgun (WGS) entry which is preliminary data.</text>
</comment>
<protein>
    <recommendedName>
        <fullName evidence="3">2'-5' RNA ligase superfamily protein</fullName>
    </recommendedName>
</protein>
<name>A0ABU6CJW5_9ACTN</name>
<proteinExistence type="predicted"/>
<accession>A0ABU6CJW5</accession>